<dbReference type="AlphaFoldDB" id="A0AAW2G5J2"/>
<dbReference type="EMBL" id="JADYXP020000006">
    <property type="protein sequence ID" value="KAL0122717.1"/>
    <property type="molecule type" value="Genomic_DNA"/>
</dbReference>
<proteinExistence type="predicted"/>
<reference evidence="1 2" key="1">
    <citation type="submission" date="2023-03" db="EMBL/GenBank/DDBJ databases">
        <title>High recombination rates correlate with genetic variation in Cardiocondyla obscurior ants.</title>
        <authorList>
            <person name="Errbii M."/>
        </authorList>
    </citation>
    <scope>NUCLEOTIDE SEQUENCE [LARGE SCALE GENOMIC DNA]</scope>
    <source>
        <strain evidence="1">Alpha-2009</strain>
        <tissue evidence="1">Whole body</tissue>
    </source>
</reference>
<name>A0AAW2G5J2_9HYME</name>
<organism evidence="1 2">
    <name type="scientific">Cardiocondyla obscurior</name>
    <dbReference type="NCBI Taxonomy" id="286306"/>
    <lineage>
        <taxon>Eukaryota</taxon>
        <taxon>Metazoa</taxon>
        <taxon>Ecdysozoa</taxon>
        <taxon>Arthropoda</taxon>
        <taxon>Hexapoda</taxon>
        <taxon>Insecta</taxon>
        <taxon>Pterygota</taxon>
        <taxon>Neoptera</taxon>
        <taxon>Endopterygota</taxon>
        <taxon>Hymenoptera</taxon>
        <taxon>Apocrita</taxon>
        <taxon>Aculeata</taxon>
        <taxon>Formicoidea</taxon>
        <taxon>Formicidae</taxon>
        <taxon>Myrmicinae</taxon>
        <taxon>Cardiocondyla</taxon>
    </lineage>
</organism>
<gene>
    <name evidence="1" type="ORF">PUN28_007425</name>
</gene>
<keyword evidence="2" id="KW-1185">Reference proteome</keyword>
<evidence type="ECO:0000313" key="1">
    <source>
        <dbReference type="EMBL" id="KAL0122717.1"/>
    </source>
</evidence>
<comment type="caution">
    <text evidence="1">The sequence shown here is derived from an EMBL/GenBank/DDBJ whole genome shotgun (WGS) entry which is preliminary data.</text>
</comment>
<protein>
    <submittedName>
        <fullName evidence="1">Uncharacterized protein</fullName>
    </submittedName>
</protein>
<dbReference type="Proteomes" id="UP001430953">
    <property type="component" value="Unassembled WGS sequence"/>
</dbReference>
<sequence>MSPRLFCSATAGLIFVRDRGRARHVRYGFILPSIEIQFFPLSFQSPYLPLRRDKNTYLQNEVLFRRIPFTGRRCSPRNNEANAISGIVEVRIRFDESLACRSTTTLGLSFAGPTLFYPQTFPVVIVNDLRVVKSKCSAASRFPLAPRE</sequence>
<accession>A0AAW2G5J2</accession>
<evidence type="ECO:0000313" key="2">
    <source>
        <dbReference type="Proteomes" id="UP001430953"/>
    </source>
</evidence>